<dbReference type="EMBL" id="JAADJU010000010">
    <property type="protein sequence ID" value="NMP28884.1"/>
    <property type="molecule type" value="Genomic_DNA"/>
</dbReference>
<feature type="domain" description="IcmF-related" evidence="3">
    <location>
        <begin position="337"/>
        <end position="632"/>
    </location>
</feature>
<evidence type="ECO:0000313" key="5">
    <source>
        <dbReference type="EMBL" id="NMP28884.1"/>
    </source>
</evidence>
<protein>
    <recommendedName>
        <fullName evidence="7">Type VI secretion protein VasK</fullName>
    </recommendedName>
</protein>
<evidence type="ECO:0008006" key="7">
    <source>
        <dbReference type="Google" id="ProtNLM"/>
    </source>
</evidence>
<dbReference type="PANTHER" id="PTHR36153">
    <property type="entry name" value="INNER MEMBRANE PROTEIN-RELATED"/>
    <property type="match status" value="1"/>
</dbReference>
<organism evidence="5 6">
    <name type="scientific">Rouxiella aceris</name>
    <dbReference type="NCBI Taxonomy" id="2703884"/>
    <lineage>
        <taxon>Bacteria</taxon>
        <taxon>Pseudomonadati</taxon>
        <taxon>Pseudomonadota</taxon>
        <taxon>Gammaproteobacteria</taxon>
        <taxon>Enterobacterales</taxon>
        <taxon>Yersiniaceae</taxon>
        <taxon>Rouxiella</taxon>
    </lineage>
</organism>
<proteinExistence type="predicted"/>
<dbReference type="Pfam" id="PF06744">
    <property type="entry name" value="IcmF_C"/>
    <property type="match status" value="1"/>
</dbReference>
<name>A0A848MSB7_9GAMM</name>
<dbReference type="InterPro" id="IPR009612">
    <property type="entry name" value="IcmF-rel"/>
</dbReference>
<keyword evidence="6" id="KW-1185">Reference proteome</keyword>
<evidence type="ECO:0000259" key="4">
    <source>
        <dbReference type="Pfam" id="PF21070"/>
    </source>
</evidence>
<dbReference type="AlphaFoldDB" id="A0A848MSB7"/>
<comment type="caution">
    <text evidence="5">The sequence shown here is derived from an EMBL/GenBank/DDBJ whole genome shotgun (WGS) entry which is preliminary data.</text>
</comment>
<reference evidence="5 6" key="2">
    <citation type="submission" date="2020-06" db="EMBL/GenBank/DDBJ databases">
        <title>Polyphasic characterization of a Rahnella strain isolated from tree sap.</title>
        <authorList>
            <person name="Kim I.S."/>
        </authorList>
    </citation>
    <scope>NUCLEOTIDE SEQUENCE [LARGE SCALE GENOMIC DNA]</scope>
    <source>
        <strain evidence="5 6">SAP-1</strain>
    </source>
</reference>
<evidence type="ECO:0000313" key="6">
    <source>
        <dbReference type="Proteomes" id="UP000585363"/>
    </source>
</evidence>
<dbReference type="Pfam" id="PF21070">
    <property type="entry name" value="IcmF_helical"/>
    <property type="match status" value="1"/>
</dbReference>
<keyword evidence="1" id="KW-1133">Transmembrane helix</keyword>
<dbReference type="Pfam" id="PF06761">
    <property type="entry name" value="IcmF-related"/>
    <property type="match status" value="1"/>
</dbReference>
<reference evidence="5 6" key="1">
    <citation type="submission" date="2020-01" db="EMBL/GenBank/DDBJ databases">
        <authorList>
            <person name="Lee S.D."/>
        </authorList>
    </citation>
    <scope>NUCLEOTIDE SEQUENCE [LARGE SCALE GENOMIC DNA]</scope>
    <source>
        <strain evidence="5 6">SAP-1</strain>
    </source>
</reference>
<gene>
    <name evidence="5" type="ORF">GW590_18660</name>
</gene>
<dbReference type="Proteomes" id="UP000585363">
    <property type="component" value="Unassembled WGS sequence"/>
</dbReference>
<sequence>MDKEGILAPPYINTGDLPKPEPTINLPAIQQTLMQHSRWRWKRAMPWLLVTGDAADIEQVAPGLTTQGWQLVGSALLLAGGNAVHGGHLPDLLALRQFRRRRPVDALILVGRGSYWLQNDYIDSLRRGVQQLQRSLKWCAPCYLLDISEEGEKPQLSPEHLALVLSGQPFTPQTLTAALQQLRAELTHQAMPQVLANPRHDFLLRLSAMLMRGGRTALTAAVTPLLTGGLSLPLLTGGLSLPLHGLVFTPRQAGGLTYAPQQFSATPLWEKLADHAHSQPGKARGLTMAMALRAGLMALMLFWSVGSLYAWFANVRLLSHTQTARQLAQQTTGKDLLPTLQQQLIALLYQQQQGTPWYHRFGMDITHLLLPGVQATYGQVNQAEIVLPAQRALTARLQALTQPNAAIDSRQGYNLLKAYLMLVVPERTRGTEAQTFLSQQLQPLLPGVSASAITFFTRELGSHSEWRIVADKSLVIQVRRALLQQISGPNAEEQLYQSLLARADRSYGSLSLVQLLDGRDAEGAFRLDARIPARFTRQAYDGDIRAHIAALVAERQEQTSWVLADGDEPLAGPLSPQAMGARLTARYLADFGQAWQKTLNQIQPIPTQDPLQQLQLMADTYRSPQAALIKQLAWQALVASPNESLRELNPTLVPFFNGIVSLVYASDNSDLSLSSLQMQVRSLRDRIHGLSSVSGGIAALSQSVLQGTQIDNHITQLPQRLTSQLGRGWQPMTQALFIAPISQTWQGMMQPAMAGINSAWQREIVQPWQQAFANKFPFTNSRQEASFPGLGDFIAPDTGKIPRFISSYLQGVVTYHNGSWQAVDPLPPGLAVSPQFLQQLNHLDRLGSTLFGRYWGLRFQLQPETAKDVVQTELIIDGQQLIYFNQQPFWQEIQWPADTSYHNATLMWSSVRASTRTYLDAPGTWGFYRLLAQAKITPLDGTHYQLTWIASDGLPLKYRLAFTPGNDPVSVLSLQGFVLPSLIFGKQRSRQ</sequence>
<feature type="transmembrane region" description="Helical" evidence="1">
    <location>
        <begin position="291"/>
        <end position="312"/>
    </location>
</feature>
<evidence type="ECO:0000259" key="3">
    <source>
        <dbReference type="Pfam" id="PF06761"/>
    </source>
</evidence>
<feature type="domain" description="Type VI secretion system IcmF C-terminal" evidence="2">
    <location>
        <begin position="859"/>
        <end position="962"/>
    </location>
</feature>
<dbReference type="RefSeq" id="WP_169404594.1">
    <property type="nucleotide sequence ID" value="NZ_JAADJU010000010.1"/>
</dbReference>
<accession>A0A848MSB7</accession>
<dbReference type="InterPro" id="IPR053156">
    <property type="entry name" value="T6SS_TssM-like"/>
</dbReference>
<dbReference type="InterPro" id="IPR048677">
    <property type="entry name" value="TssM1_hel"/>
</dbReference>
<evidence type="ECO:0000259" key="2">
    <source>
        <dbReference type="Pfam" id="PF06744"/>
    </source>
</evidence>
<dbReference type="InterPro" id="IPR010623">
    <property type="entry name" value="IcmF_C"/>
</dbReference>
<feature type="domain" description="Type VI secretion system component TssM1 helical" evidence="4">
    <location>
        <begin position="751"/>
        <end position="852"/>
    </location>
</feature>
<evidence type="ECO:0000256" key="1">
    <source>
        <dbReference type="SAM" id="Phobius"/>
    </source>
</evidence>
<dbReference type="PANTHER" id="PTHR36153:SF1">
    <property type="entry name" value="TYPE VI SECRETION SYSTEM COMPONENT TSSM1"/>
    <property type="match status" value="1"/>
</dbReference>
<keyword evidence="1" id="KW-0472">Membrane</keyword>
<keyword evidence="1" id="KW-0812">Transmembrane</keyword>